<accession>M4BPH7</accession>
<dbReference type="EMBL" id="JH598509">
    <property type="status" value="NOT_ANNOTATED_CDS"/>
    <property type="molecule type" value="Genomic_DNA"/>
</dbReference>
<reference evidence="1" key="2">
    <citation type="submission" date="2015-06" db="UniProtKB">
        <authorList>
            <consortium name="EnsemblProtists"/>
        </authorList>
    </citation>
    <scope>IDENTIFICATION</scope>
    <source>
        <strain evidence="1">Emoy2</strain>
    </source>
</reference>
<protein>
    <submittedName>
        <fullName evidence="1">Uncharacterized protein</fullName>
    </submittedName>
</protein>
<sequence length="59" mass="6518">MPPELVAASKGLREVGLGRTNRHNGVCRLPILDIIGILGGLQSMYGTFIRRLLASYFKF</sequence>
<evidence type="ECO:0000313" key="1">
    <source>
        <dbReference type="EnsemblProtists" id="HpaP808316"/>
    </source>
</evidence>
<dbReference type="AlphaFoldDB" id="M4BPH7"/>
<dbReference type="VEuPathDB" id="FungiDB:HpaG808316"/>
<proteinExistence type="predicted"/>
<reference evidence="2" key="1">
    <citation type="journal article" date="2010" name="Science">
        <title>Signatures of adaptation to obligate biotrophy in the Hyaloperonospora arabidopsidis genome.</title>
        <authorList>
            <person name="Baxter L."/>
            <person name="Tripathy S."/>
            <person name="Ishaque N."/>
            <person name="Boot N."/>
            <person name="Cabral A."/>
            <person name="Kemen E."/>
            <person name="Thines M."/>
            <person name="Ah-Fong A."/>
            <person name="Anderson R."/>
            <person name="Badejoko W."/>
            <person name="Bittner-Eddy P."/>
            <person name="Boore J.L."/>
            <person name="Chibucos M.C."/>
            <person name="Coates M."/>
            <person name="Dehal P."/>
            <person name="Delehaunty K."/>
            <person name="Dong S."/>
            <person name="Downton P."/>
            <person name="Dumas B."/>
            <person name="Fabro G."/>
            <person name="Fronick C."/>
            <person name="Fuerstenberg S.I."/>
            <person name="Fulton L."/>
            <person name="Gaulin E."/>
            <person name="Govers F."/>
            <person name="Hughes L."/>
            <person name="Humphray S."/>
            <person name="Jiang R.H."/>
            <person name="Judelson H."/>
            <person name="Kamoun S."/>
            <person name="Kyung K."/>
            <person name="Meijer H."/>
            <person name="Minx P."/>
            <person name="Morris P."/>
            <person name="Nelson J."/>
            <person name="Phuntumart V."/>
            <person name="Qutob D."/>
            <person name="Rehmany A."/>
            <person name="Rougon-Cardoso A."/>
            <person name="Ryden P."/>
            <person name="Torto-Alalibo T."/>
            <person name="Studholme D."/>
            <person name="Wang Y."/>
            <person name="Win J."/>
            <person name="Wood J."/>
            <person name="Clifton S.W."/>
            <person name="Rogers J."/>
            <person name="Van den Ackerveken G."/>
            <person name="Jones J.D."/>
            <person name="McDowell J.M."/>
            <person name="Beynon J."/>
            <person name="Tyler B.M."/>
        </authorList>
    </citation>
    <scope>NUCLEOTIDE SEQUENCE [LARGE SCALE GENOMIC DNA]</scope>
    <source>
        <strain evidence="2">Emoy2</strain>
    </source>
</reference>
<dbReference type="EnsemblProtists" id="HpaT808316">
    <property type="protein sequence ID" value="HpaP808316"/>
    <property type="gene ID" value="HpaG808316"/>
</dbReference>
<dbReference type="InParanoid" id="M4BPH7"/>
<dbReference type="Proteomes" id="UP000011713">
    <property type="component" value="Unassembled WGS sequence"/>
</dbReference>
<name>M4BPH7_HYAAE</name>
<dbReference type="HOGENOM" id="CLU_2965783_0_0_1"/>
<evidence type="ECO:0000313" key="2">
    <source>
        <dbReference type="Proteomes" id="UP000011713"/>
    </source>
</evidence>
<organism evidence="1 2">
    <name type="scientific">Hyaloperonospora arabidopsidis (strain Emoy2)</name>
    <name type="common">Downy mildew agent</name>
    <name type="synonym">Peronospora arabidopsidis</name>
    <dbReference type="NCBI Taxonomy" id="559515"/>
    <lineage>
        <taxon>Eukaryota</taxon>
        <taxon>Sar</taxon>
        <taxon>Stramenopiles</taxon>
        <taxon>Oomycota</taxon>
        <taxon>Peronosporomycetes</taxon>
        <taxon>Peronosporales</taxon>
        <taxon>Peronosporaceae</taxon>
        <taxon>Hyaloperonospora</taxon>
    </lineage>
</organism>
<keyword evidence="2" id="KW-1185">Reference proteome</keyword>